<dbReference type="CDD" id="cd03784">
    <property type="entry name" value="GT1_Gtf-like"/>
    <property type="match status" value="1"/>
</dbReference>
<dbReference type="EMBL" id="JAAARO010000007">
    <property type="protein sequence ID" value="KAF5744554.1"/>
    <property type="molecule type" value="Genomic_DNA"/>
</dbReference>
<dbReference type="PANTHER" id="PTHR11926:SF1489">
    <property type="entry name" value="HEXOSYLTRANSFERASE-RELATED"/>
    <property type="match status" value="1"/>
</dbReference>
<evidence type="ECO:0000256" key="1">
    <source>
        <dbReference type="ARBA" id="ARBA00009995"/>
    </source>
</evidence>
<dbReference type="InParanoid" id="A0A7J7DE34"/>
<comment type="caution">
    <text evidence="3">The sequence shown here is derived from an EMBL/GenBank/DDBJ whole genome shotgun (WGS) entry which is preliminary data.</text>
</comment>
<keyword evidence="4" id="KW-1185">Reference proteome</keyword>
<reference evidence="3 4" key="1">
    <citation type="journal article" date="2020" name="Nat. Commun.">
        <title>Genome of Tripterygium wilfordii and identification of cytochrome P450 involved in triptolide biosynthesis.</title>
        <authorList>
            <person name="Tu L."/>
            <person name="Su P."/>
            <person name="Zhang Z."/>
            <person name="Gao L."/>
            <person name="Wang J."/>
            <person name="Hu T."/>
            <person name="Zhou J."/>
            <person name="Zhang Y."/>
            <person name="Zhao Y."/>
            <person name="Liu Y."/>
            <person name="Song Y."/>
            <person name="Tong Y."/>
            <person name="Lu Y."/>
            <person name="Yang J."/>
            <person name="Xu C."/>
            <person name="Jia M."/>
            <person name="Peters R.J."/>
            <person name="Huang L."/>
            <person name="Gao W."/>
        </authorList>
    </citation>
    <scope>NUCLEOTIDE SEQUENCE [LARGE SCALE GENOMIC DNA]</scope>
    <source>
        <strain evidence="4">cv. XIE 37</strain>
        <tissue evidence="3">Leaf</tissue>
    </source>
</reference>
<dbReference type="FunFam" id="3.40.50.2000:FF:000120">
    <property type="entry name" value="UDP-glycosyltransferase 76C1"/>
    <property type="match status" value="1"/>
</dbReference>
<dbReference type="OrthoDB" id="5835829at2759"/>
<sequence>MVEMERQGKKDVQLVLIPCPFQGHINPMLQLGTILYSKGFSVTIAHTEFQFPDTSKHPDFMFLRIPNGSWDQPVSSSNFAAFLSCLNINCKAPLQESLTRKIEEKIGHEDVHLCIIYDGLMYFADEVAFELKLPSIILRTSSATNLLTYLAYPHKLKEGHFPLEEANALDLVPGLQPLRFKDLPVYKFHLNVDILIEVIGATLNLRSSKAIIWNTMDFMEQPSLAQLQLQYKVPVFAIGPMHKLAPTSSGSLLHEDASCITWLDMQANNSVIYISLGSIASMNEKELVEMAWGLANSKQPFLWVIRSDSSCNSDKPEILPEDYKEIVRQRGSINM</sequence>
<comment type="similarity">
    <text evidence="1">Belongs to the UDP-glycosyltransferase family.</text>
</comment>
<keyword evidence="2 3" id="KW-0808">Transferase</keyword>
<evidence type="ECO:0000256" key="2">
    <source>
        <dbReference type="ARBA" id="ARBA00022679"/>
    </source>
</evidence>
<dbReference type="AlphaFoldDB" id="A0A7J7DE34"/>
<dbReference type="InterPro" id="IPR002213">
    <property type="entry name" value="UDP_glucos_trans"/>
</dbReference>
<dbReference type="SUPFAM" id="SSF53756">
    <property type="entry name" value="UDP-Glycosyltransferase/glycogen phosphorylase"/>
    <property type="match status" value="1"/>
</dbReference>
<gene>
    <name evidence="3" type="ORF">HS088_TW07G00127</name>
</gene>
<dbReference type="Pfam" id="PF00201">
    <property type="entry name" value="UDPGT"/>
    <property type="match status" value="1"/>
</dbReference>
<evidence type="ECO:0000313" key="3">
    <source>
        <dbReference type="EMBL" id="KAF5744554.1"/>
    </source>
</evidence>
<dbReference type="GO" id="GO:0080043">
    <property type="term" value="F:quercetin 3-O-glucosyltransferase activity"/>
    <property type="evidence" value="ECO:0007669"/>
    <property type="project" value="TreeGrafter"/>
</dbReference>
<protein>
    <submittedName>
        <fullName evidence="3">Putative UDP-glucuronosyltransferase</fullName>
    </submittedName>
</protein>
<dbReference type="Gene3D" id="3.40.50.2000">
    <property type="entry name" value="Glycogen Phosphorylase B"/>
    <property type="match status" value="2"/>
</dbReference>
<dbReference type="PANTHER" id="PTHR11926">
    <property type="entry name" value="GLUCOSYL/GLUCURONOSYL TRANSFERASES"/>
    <property type="match status" value="1"/>
</dbReference>
<organism evidence="3 4">
    <name type="scientific">Tripterygium wilfordii</name>
    <name type="common">Thunder God vine</name>
    <dbReference type="NCBI Taxonomy" id="458696"/>
    <lineage>
        <taxon>Eukaryota</taxon>
        <taxon>Viridiplantae</taxon>
        <taxon>Streptophyta</taxon>
        <taxon>Embryophyta</taxon>
        <taxon>Tracheophyta</taxon>
        <taxon>Spermatophyta</taxon>
        <taxon>Magnoliopsida</taxon>
        <taxon>eudicotyledons</taxon>
        <taxon>Gunneridae</taxon>
        <taxon>Pentapetalae</taxon>
        <taxon>rosids</taxon>
        <taxon>fabids</taxon>
        <taxon>Celastrales</taxon>
        <taxon>Celastraceae</taxon>
        <taxon>Tripterygium</taxon>
    </lineage>
</organism>
<accession>A0A7J7DE34</accession>
<dbReference type="Proteomes" id="UP000593562">
    <property type="component" value="Unassembled WGS sequence"/>
</dbReference>
<proteinExistence type="inferred from homology"/>
<name>A0A7J7DE34_TRIWF</name>
<evidence type="ECO:0000313" key="4">
    <source>
        <dbReference type="Proteomes" id="UP000593562"/>
    </source>
</evidence>
<dbReference type="GO" id="GO:0080044">
    <property type="term" value="F:quercetin 7-O-glucosyltransferase activity"/>
    <property type="evidence" value="ECO:0007669"/>
    <property type="project" value="TreeGrafter"/>
</dbReference>